<dbReference type="InterPro" id="IPR015867">
    <property type="entry name" value="N-reg_PII/ATP_PRibTrfase_C"/>
</dbReference>
<gene>
    <name evidence="2" type="primary">cutA</name>
    <name evidence="2" type="ORF">P0O15_03720</name>
</gene>
<dbReference type="InterPro" id="IPR004323">
    <property type="entry name" value="Ion_tolerance_CutA"/>
</dbReference>
<keyword evidence="3" id="KW-1185">Reference proteome</keyword>
<name>A0ABT5X6G3_9EURY</name>
<proteinExistence type="inferred from homology"/>
<evidence type="ECO:0000256" key="1">
    <source>
        <dbReference type="ARBA" id="ARBA00010169"/>
    </source>
</evidence>
<dbReference type="Proteomes" id="UP001220010">
    <property type="component" value="Unassembled WGS sequence"/>
</dbReference>
<reference evidence="2 3" key="1">
    <citation type="submission" date="2023-03" db="EMBL/GenBank/DDBJ databases">
        <title>WGS of Methanotrichaceae archaeon Mx.</title>
        <authorList>
            <person name="Sorokin D.Y."/>
            <person name="Merkel A.Y."/>
        </authorList>
    </citation>
    <scope>NUCLEOTIDE SEQUENCE [LARGE SCALE GENOMIC DNA]</scope>
    <source>
        <strain evidence="2 3">Mx</strain>
    </source>
</reference>
<dbReference type="PANTHER" id="PTHR23419">
    <property type="entry name" value="DIVALENT CATION TOLERANCE CUTA-RELATED"/>
    <property type="match status" value="1"/>
</dbReference>
<dbReference type="InterPro" id="IPR011322">
    <property type="entry name" value="N-reg_PII-like_a/b"/>
</dbReference>
<organism evidence="2 3">
    <name type="scientific">Candidatus Methanocrinis natronophilus</name>
    <dbReference type="NCBI Taxonomy" id="3033396"/>
    <lineage>
        <taxon>Archaea</taxon>
        <taxon>Methanobacteriati</taxon>
        <taxon>Methanobacteriota</taxon>
        <taxon>Stenosarchaea group</taxon>
        <taxon>Methanomicrobia</taxon>
        <taxon>Methanotrichales</taxon>
        <taxon>Methanotrichaceae</taxon>
        <taxon>Methanocrinis</taxon>
    </lineage>
</organism>
<dbReference type="Pfam" id="PF03091">
    <property type="entry name" value="CutA1"/>
    <property type="match status" value="1"/>
</dbReference>
<comment type="caution">
    <text evidence="2">The sequence shown here is derived from an EMBL/GenBank/DDBJ whole genome shotgun (WGS) entry which is preliminary data.</text>
</comment>
<evidence type="ECO:0000313" key="3">
    <source>
        <dbReference type="Proteomes" id="UP001220010"/>
    </source>
</evidence>
<evidence type="ECO:0000313" key="2">
    <source>
        <dbReference type="EMBL" id="MDF0590282.1"/>
    </source>
</evidence>
<accession>A0ABT5X6G3</accession>
<dbReference type="SUPFAM" id="SSF54913">
    <property type="entry name" value="GlnB-like"/>
    <property type="match status" value="1"/>
</dbReference>
<dbReference type="Gene3D" id="3.30.70.120">
    <property type="match status" value="1"/>
</dbReference>
<sequence>MIKTEREKVEPLSKRIRAVHPYDLSEVIVLPIIGGDDRYLAWISEAFRGPFGSPGPKVEDP</sequence>
<protein>
    <submittedName>
        <fullName evidence="2">Divalent cation tolerance protein CutA</fullName>
    </submittedName>
</protein>
<comment type="similarity">
    <text evidence="1">Belongs to the CutA family.</text>
</comment>
<dbReference type="PANTHER" id="PTHR23419:SF8">
    <property type="entry name" value="FI09726P"/>
    <property type="match status" value="1"/>
</dbReference>
<dbReference type="EMBL" id="JARFPK010000010">
    <property type="protein sequence ID" value="MDF0590282.1"/>
    <property type="molecule type" value="Genomic_DNA"/>
</dbReference>